<comment type="function">
    <text evidence="9">Translation factor that promotes translation elongation and termination, particularly upon ribosome stalling at specific amino acid sequence contexts. Binds between the exit (E) and peptidyl (P) site of the ribosome and promotes rescue of stalled ribosome: specifically required for efficient translation of polyproline-containing peptides as well as other motifs that stall the ribosome. Acts as ribosome quality control (RQC) cofactor by joining the RQC complex to facilitate peptidyl transfer during CAT tailing step.</text>
</comment>
<evidence type="ECO:0000256" key="7">
    <source>
        <dbReference type="ARBA" id="ARBA00022917"/>
    </source>
</evidence>
<keyword evidence="4" id="KW-0963">Cytoplasm</keyword>
<gene>
    <name evidence="11" type="ORF">U0070_007482</name>
</gene>
<evidence type="ECO:0000259" key="10">
    <source>
        <dbReference type="Pfam" id="PF21485"/>
    </source>
</evidence>
<keyword evidence="8 9" id="KW-0385">Hypusine</keyword>
<evidence type="ECO:0000313" key="12">
    <source>
        <dbReference type="Proteomes" id="UP001488838"/>
    </source>
</evidence>
<keyword evidence="6" id="KW-0694">RNA-binding</keyword>
<name>A0AAW0HKT6_MYOGA</name>
<dbReference type="GO" id="GO:0043022">
    <property type="term" value="F:ribosome binding"/>
    <property type="evidence" value="ECO:0007669"/>
    <property type="project" value="UniProtKB-UniRule"/>
</dbReference>
<evidence type="ECO:0000313" key="11">
    <source>
        <dbReference type="EMBL" id="KAK7802747.1"/>
    </source>
</evidence>
<dbReference type="Pfam" id="PF21485">
    <property type="entry name" value="IF5A-like_N"/>
    <property type="match status" value="1"/>
</dbReference>
<dbReference type="SUPFAM" id="SSF50104">
    <property type="entry name" value="Translation proteins SH3-like domain"/>
    <property type="match status" value="1"/>
</dbReference>
<keyword evidence="5" id="KW-0251">Elongation factor</keyword>
<dbReference type="InterPro" id="IPR048670">
    <property type="entry name" value="IF5A-like_N"/>
</dbReference>
<dbReference type="GO" id="GO:0045905">
    <property type="term" value="P:positive regulation of translational termination"/>
    <property type="evidence" value="ECO:0007669"/>
    <property type="project" value="UniProtKB-UniRule"/>
</dbReference>
<feature type="domain" description="Translation initiation factor 5A-like N-terminal" evidence="10">
    <location>
        <begin position="8"/>
        <end position="66"/>
    </location>
</feature>
<dbReference type="EMBL" id="JBBHLL010000447">
    <property type="protein sequence ID" value="KAK7802747.1"/>
    <property type="molecule type" value="Genomic_DNA"/>
</dbReference>
<evidence type="ECO:0000256" key="5">
    <source>
        <dbReference type="ARBA" id="ARBA00022768"/>
    </source>
</evidence>
<accession>A0AAW0HKT6</accession>
<keyword evidence="12" id="KW-1185">Reference proteome</keyword>
<evidence type="ECO:0000256" key="6">
    <source>
        <dbReference type="ARBA" id="ARBA00022884"/>
    </source>
</evidence>
<evidence type="ECO:0000256" key="2">
    <source>
        <dbReference type="ARBA" id="ARBA00004496"/>
    </source>
</evidence>
<protein>
    <recommendedName>
        <fullName evidence="9">Eukaryotic translation initiation factor 5A</fullName>
        <shortName evidence="9">eIF-5A</shortName>
    </recommendedName>
</protein>
<reference evidence="11 12" key="1">
    <citation type="journal article" date="2023" name="bioRxiv">
        <title>Conserved and derived expression patterns and positive selection on dental genes reveal complex evolutionary context of ever-growing rodent molars.</title>
        <authorList>
            <person name="Calamari Z.T."/>
            <person name="Song A."/>
            <person name="Cohen E."/>
            <person name="Akter M."/>
            <person name="Roy R.D."/>
            <person name="Hallikas O."/>
            <person name="Christensen M.M."/>
            <person name="Li P."/>
            <person name="Marangoni P."/>
            <person name="Jernvall J."/>
            <person name="Klein O.D."/>
        </authorList>
    </citation>
    <scope>NUCLEOTIDE SEQUENCE [LARGE SCALE GENOMIC DNA]</scope>
    <source>
        <strain evidence="11">V071</strain>
    </source>
</reference>
<comment type="caution">
    <text evidence="11">The sequence shown here is derived from an EMBL/GenBank/DDBJ whole genome shotgun (WGS) entry which is preliminary data.</text>
</comment>
<dbReference type="Gene3D" id="2.30.30.30">
    <property type="match status" value="1"/>
</dbReference>
<dbReference type="GO" id="GO:0005789">
    <property type="term" value="C:endoplasmic reticulum membrane"/>
    <property type="evidence" value="ECO:0007669"/>
    <property type="project" value="UniProtKB-SubCell"/>
</dbReference>
<dbReference type="InterPro" id="IPR001884">
    <property type="entry name" value="IF5A-like"/>
</dbReference>
<proteinExistence type="inferred from homology"/>
<evidence type="ECO:0000256" key="4">
    <source>
        <dbReference type="ARBA" id="ARBA00022490"/>
    </source>
</evidence>
<dbReference type="PANTHER" id="PTHR11673">
    <property type="entry name" value="TRANSLATION INITIATION FACTOR 5A FAMILY MEMBER"/>
    <property type="match status" value="1"/>
</dbReference>
<dbReference type="InterPro" id="IPR008991">
    <property type="entry name" value="Translation_prot_SH3-like_sf"/>
</dbReference>
<dbReference type="InterPro" id="IPR014722">
    <property type="entry name" value="Rib_uL2_dom2"/>
</dbReference>
<comment type="subcellular location">
    <subcellularLocation>
        <location evidence="2">Cytoplasm</location>
    </subcellularLocation>
    <subcellularLocation>
        <location evidence="1">Endoplasmic reticulum membrane</location>
        <topology evidence="1">Peripheral membrane protein</topology>
        <orientation evidence="1">Cytoplasmic side</orientation>
    </subcellularLocation>
</comment>
<evidence type="ECO:0000256" key="9">
    <source>
        <dbReference type="RuleBase" id="RU362005"/>
    </source>
</evidence>
<evidence type="ECO:0000256" key="3">
    <source>
        <dbReference type="ARBA" id="ARBA00006016"/>
    </source>
</evidence>
<dbReference type="GO" id="GO:0045901">
    <property type="term" value="P:positive regulation of translational elongation"/>
    <property type="evidence" value="ECO:0007669"/>
    <property type="project" value="UniProtKB-UniRule"/>
</dbReference>
<comment type="PTM">
    <text evidence="9">eIF-5A seems to be the only eukaryotic protein to have a hypusine residue which is a post-translational modification of a lysine by the addition of a butylamino group.</text>
</comment>
<evidence type="ECO:0000256" key="1">
    <source>
        <dbReference type="ARBA" id="ARBA00004397"/>
    </source>
</evidence>
<evidence type="ECO:0000256" key="8">
    <source>
        <dbReference type="ARBA" id="ARBA00023071"/>
    </source>
</evidence>
<dbReference type="FunFam" id="2.30.30.30:FF:000007">
    <property type="entry name" value="Eukaryotic translation initiation factor 5A"/>
    <property type="match status" value="1"/>
</dbReference>
<dbReference type="GO" id="GO:0003723">
    <property type="term" value="F:RNA binding"/>
    <property type="evidence" value="ECO:0007669"/>
    <property type="project" value="UniProtKB-KW"/>
</dbReference>
<sequence>MIWTSRQEMQCSPLYKNGFVVLKGQPCKIVQMSTSKTGKHGPSNVHLVGIDICTGKKYEDICPSTHNMDFPNIKRNNFQQIGI</sequence>
<organism evidence="11 12">
    <name type="scientific">Myodes glareolus</name>
    <name type="common">Bank vole</name>
    <name type="synonym">Clethrionomys glareolus</name>
    <dbReference type="NCBI Taxonomy" id="447135"/>
    <lineage>
        <taxon>Eukaryota</taxon>
        <taxon>Metazoa</taxon>
        <taxon>Chordata</taxon>
        <taxon>Craniata</taxon>
        <taxon>Vertebrata</taxon>
        <taxon>Euteleostomi</taxon>
        <taxon>Mammalia</taxon>
        <taxon>Eutheria</taxon>
        <taxon>Euarchontoglires</taxon>
        <taxon>Glires</taxon>
        <taxon>Rodentia</taxon>
        <taxon>Myomorpha</taxon>
        <taxon>Muroidea</taxon>
        <taxon>Cricetidae</taxon>
        <taxon>Arvicolinae</taxon>
        <taxon>Myodes</taxon>
    </lineage>
</organism>
<keyword evidence="7 9" id="KW-0648">Protein biosynthesis</keyword>
<dbReference type="GO" id="GO:0003746">
    <property type="term" value="F:translation elongation factor activity"/>
    <property type="evidence" value="ECO:0007669"/>
    <property type="project" value="UniProtKB-UniRule"/>
</dbReference>
<dbReference type="AlphaFoldDB" id="A0AAW0HKT6"/>
<dbReference type="NCBIfam" id="TIGR00037">
    <property type="entry name" value="eIF_5A"/>
    <property type="match status" value="1"/>
</dbReference>
<comment type="similarity">
    <text evidence="3 9">Belongs to the eIF-5A family.</text>
</comment>
<dbReference type="Proteomes" id="UP001488838">
    <property type="component" value="Unassembled WGS sequence"/>
</dbReference>